<evidence type="ECO:0000313" key="3">
    <source>
        <dbReference type="Proteomes" id="UP001150569"/>
    </source>
</evidence>
<dbReference type="OrthoDB" id="4062651at2759"/>
<organism evidence="2 3">
    <name type="scientific">Tieghemiomyces parasiticus</name>
    <dbReference type="NCBI Taxonomy" id="78921"/>
    <lineage>
        <taxon>Eukaryota</taxon>
        <taxon>Fungi</taxon>
        <taxon>Fungi incertae sedis</taxon>
        <taxon>Zoopagomycota</taxon>
        <taxon>Kickxellomycotina</taxon>
        <taxon>Dimargaritomycetes</taxon>
        <taxon>Dimargaritales</taxon>
        <taxon>Dimargaritaceae</taxon>
        <taxon>Tieghemiomyces</taxon>
    </lineage>
</organism>
<dbReference type="AlphaFoldDB" id="A0A9W8DPG8"/>
<dbReference type="Gene3D" id="1.10.510.10">
    <property type="entry name" value="Transferase(Phosphotransferase) domain 1"/>
    <property type="match status" value="1"/>
</dbReference>
<dbReference type="EMBL" id="JANBPT010000482">
    <property type="protein sequence ID" value="KAJ1919155.1"/>
    <property type="molecule type" value="Genomic_DNA"/>
</dbReference>
<gene>
    <name evidence="2" type="ORF">IWQ60_007317</name>
</gene>
<dbReference type="GO" id="GO:0004672">
    <property type="term" value="F:protein kinase activity"/>
    <property type="evidence" value="ECO:0007669"/>
    <property type="project" value="InterPro"/>
</dbReference>
<feature type="domain" description="Protein kinase" evidence="1">
    <location>
        <begin position="20"/>
        <end position="274"/>
    </location>
</feature>
<evidence type="ECO:0000313" key="2">
    <source>
        <dbReference type="EMBL" id="KAJ1919155.1"/>
    </source>
</evidence>
<keyword evidence="3" id="KW-1185">Reference proteome</keyword>
<evidence type="ECO:0000259" key="1">
    <source>
        <dbReference type="PROSITE" id="PS50011"/>
    </source>
</evidence>
<dbReference type="Proteomes" id="UP001150569">
    <property type="component" value="Unassembled WGS sequence"/>
</dbReference>
<dbReference type="GO" id="GO:0005524">
    <property type="term" value="F:ATP binding"/>
    <property type="evidence" value="ECO:0007669"/>
    <property type="project" value="InterPro"/>
</dbReference>
<proteinExistence type="predicted"/>
<dbReference type="PROSITE" id="PS50011">
    <property type="entry name" value="PROTEIN_KINASE_DOM"/>
    <property type="match status" value="1"/>
</dbReference>
<protein>
    <recommendedName>
        <fullName evidence="1">Protein kinase domain-containing protein</fullName>
    </recommendedName>
</protein>
<dbReference type="SUPFAM" id="SSF56112">
    <property type="entry name" value="Protein kinase-like (PK-like)"/>
    <property type="match status" value="1"/>
</dbReference>
<dbReference type="InterPro" id="IPR011009">
    <property type="entry name" value="Kinase-like_dom_sf"/>
</dbReference>
<name>A0A9W8DPG8_9FUNG</name>
<accession>A0A9W8DPG8</accession>
<comment type="caution">
    <text evidence="2">The sequence shown here is derived from an EMBL/GenBank/DDBJ whole genome shotgun (WGS) entry which is preliminary data.</text>
</comment>
<reference evidence="2" key="1">
    <citation type="submission" date="2022-07" db="EMBL/GenBank/DDBJ databases">
        <title>Phylogenomic reconstructions and comparative analyses of Kickxellomycotina fungi.</title>
        <authorList>
            <person name="Reynolds N.K."/>
            <person name="Stajich J.E."/>
            <person name="Barry K."/>
            <person name="Grigoriev I.V."/>
            <person name="Crous P."/>
            <person name="Smith M.E."/>
        </authorList>
    </citation>
    <scope>NUCLEOTIDE SEQUENCE</scope>
    <source>
        <strain evidence="2">RSA 861</strain>
    </source>
</reference>
<sequence>MMTYVCKRRLFDWRFKPQFTIYVLRDKDGNFHQAVSNQNVTNPEKLCTLKLTRDMMYPHVNRMQIPVTPCLDPATGYIVEPDPSIPRMLPDSIARHMESQVDILQHLFTDGSLPFVVRYRGCRIENEYITGICFESVPYRLSDAVAQGRIGDVDVFISKLSTGLRRMHECGVVHDNMSSHSVRVTENGEPCIVDFGACKRRGQRRMGYRNGTLGYTRPCATAEFENDWYSIRILKYHLQTSLVTDPCMDTTLDELRSFIAGLDMEDHYTTNPRR</sequence>
<dbReference type="InterPro" id="IPR000719">
    <property type="entry name" value="Prot_kinase_dom"/>
</dbReference>